<evidence type="ECO:0000313" key="11">
    <source>
        <dbReference type="Proteomes" id="UP000680304"/>
    </source>
</evidence>
<evidence type="ECO:0000256" key="5">
    <source>
        <dbReference type="ARBA" id="ARBA00022840"/>
    </source>
</evidence>
<evidence type="ECO:0000256" key="6">
    <source>
        <dbReference type="ARBA" id="ARBA00023157"/>
    </source>
</evidence>
<evidence type="ECO:0000256" key="2">
    <source>
        <dbReference type="ARBA" id="ARBA00022679"/>
    </source>
</evidence>
<evidence type="ECO:0000259" key="8">
    <source>
        <dbReference type="Pfam" id="PF00370"/>
    </source>
</evidence>
<keyword evidence="11" id="KW-1185">Reference proteome</keyword>
<dbReference type="Pfam" id="PF02782">
    <property type="entry name" value="FGGY_C"/>
    <property type="match status" value="1"/>
</dbReference>
<dbReference type="EMBL" id="BOVJ01000015">
    <property type="protein sequence ID" value="GIQ61934.1"/>
    <property type="molecule type" value="Genomic_DNA"/>
</dbReference>
<evidence type="ECO:0000256" key="4">
    <source>
        <dbReference type="ARBA" id="ARBA00022777"/>
    </source>
</evidence>
<keyword evidence="6" id="KW-1015">Disulfide bond</keyword>
<reference evidence="10 11" key="1">
    <citation type="submission" date="2021-04" db="EMBL/GenBank/DDBJ databases">
        <title>Draft genome sequence of Paenibacillus cisolokensis, LC2-13A.</title>
        <authorList>
            <person name="Uke A."/>
            <person name="Chhe C."/>
            <person name="Baramee S."/>
            <person name="Kosugi A."/>
        </authorList>
    </citation>
    <scope>NUCLEOTIDE SEQUENCE [LARGE SCALE GENOMIC DNA]</scope>
    <source>
        <strain evidence="10 11">LC2-13A</strain>
    </source>
</reference>
<evidence type="ECO:0000313" key="10">
    <source>
        <dbReference type="EMBL" id="GIQ61934.1"/>
    </source>
</evidence>
<dbReference type="PANTHER" id="PTHR10196:SF93">
    <property type="entry name" value="L-RHAMNULOKINASE"/>
    <property type="match status" value="1"/>
</dbReference>
<dbReference type="CDD" id="cd07771">
    <property type="entry name" value="ASKHA_NBD_FGGY_RhaB-like"/>
    <property type="match status" value="1"/>
</dbReference>
<proteinExistence type="inferred from homology"/>
<evidence type="ECO:0000256" key="7">
    <source>
        <dbReference type="ARBA" id="ARBA00023308"/>
    </source>
</evidence>
<dbReference type="SUPFAM" id="SSF53067">
    <property type="entry name" value="Actin-like ATPase domain"/>
    <property type="match status" value="2"/>
</dbReference>
<dbReference type="Gene3D" id="3.30.420.40">
    <property type="match status" value="2"/>
</dbReference>
<feature type="domain" description="Carbohydrate kinase FGGY C-terminal" evidence="9">
    <location>
        <begin position="256"/>
        <end position="448"/>
    </location>
</feature>
<keyword evidence="5" id="KW-0067">ATP-binding</keyword>
<protein>
    <submittedName>
        <fullName evidence="10">Rhamnulokinase</fullName>
    </submittedName>
</protein>
<evidence type="ECO:0000256" key="3">
    <source>
        <dbReference type="ARBA" id="ARBA00022741"/>
    </source>
</evidence>
<dbReference type="Proteomes" id="UP000680304">
    <property type="component" value="Unassembled WGS sequence"/>
</dbReference>
<organism evidence="10 11">
    <name type="scientific">Paenibacillus cisolokensis</name>
    <dbReference type="NCBI Taxonomy" id="1658519"/>
    <lineage>
        <taxon>Bacteria</taxon>
        <taxon>Bacillati</taxon>
        <taxon>Bacillota</taxon>
        <taxon>Bacilli</taxon>
        <taxon>Bacillales</taxon>
        <taxon>Paenibacillaceae</taxon>
        <taxon>Paenibacillus</taxon>
    </lineage>
</organism>
<dbReference type="Pfam" id="PF00370">
    <property type="entry name" value="FGGY_N"/>
    <property type="match status" value="1"/>
</dbReference>
<gene>
    <name evidence="10" type="primary">rhaB</name>
    <name evidence="10" type="ORF">PACILC2_05020</name>
</gene>
<dbReference type="InterPro" id="IPR018485">
    <property type="entry name" value="FGGY_C"/>
</dbReference>
<dbReference type="InterPro" id="IPR018484">
    <property type="entry name" value="FGGY_N"/>
</dbReference>
<dbReference type="RefSeq" id="WP_213527192.1">
    <property type="nucleotide sequence ID" value="NZ_BOVJ01000015.1"/>
</dbReference>
<sequence>MKALAIDLGAGSGRAVVGSIEEGRISVREAHRFPNEPVAVGNRLYWDILRLYHEVKQGIRLAVRQENGCIGSIGIDSWAVDFGLISGSGELLGNPYHYRDAHTADAIAEVLALPGLSEAEVFNRTGIQFLNFNTIYQLHALVRDGNPALAKAERLLMIPDLLRYFLTGEMHSEFTNTTTTQLFNPIRGDWDDRLIGAIGIDRKLFLPPVQPGTRVGRLRPEVTAELGVPAIPLIAVGEHDTASAVAAVPALDEHFAYLSCGTWSLMGTEVRAPVITDEARAMNFTNEGGVCGTYRLLKNIMGLWILEECKRRWEKERGSRLDYAEMLAAAEAAPAFRSFIDPDDGRFLHPPDMPEAIRSYCRERRQPVPESIGETVRCILESLALKYRYVLECTERLTGKTYKGLHMVGGGLRNELLCRYTAAALGRPVWAGPTEGSALGNLAVQWIATGAIKDIAEARAMIRASFPVRTYEPADREAWTEAYRKFAALLALA</sequence>
<evidence type="ECO:0000259" key="9">
    <source>
        <dbReference type="Pfam" id="PF02782"/>
    </source>
</evidence>
<dbReference type="InterPro" id="IPR013449">
    <property type="entry name" value="Rhamnulokinase"/>
</dbReference>
<dbReference type="PANTHER" id="PTHR10196">
    <property type="entry name" value="SUGAR KINASE"/>
    <property type="match status" value="1"/>
</dbReference>
<dbReference type="InterPro" id="IPR043129">
    <property type="entry name" value="ATPase_NBD"/>
</dbReference>
<keyword evidence="4" id="KW-0418">Kinase</keyword>
<keyword evidence="7" id="KW-0684">Rhamnose metabolism</keyword>
<evidence type="ECO:0000256" key="1">
    <source>
        <dbReference type="ARBA" id="ARBA00009156"/>
    </source>
</evidence>
<keyword evidence="2" id="KW-0808">Transferase</keyword>
<comment type="similarity">
    <text evidence="1">Belongs to the FGGY kinase family.</text>
</comment>
<comment type="caution">
    <text evidence="10">The sequence shown here is derived from an EMBL/GenBank/DDBJ whole genome shotgun (WGS) entry which is preliminary data.</text>
</comment>
<keyword evidence="3" id="KW-0547">Nucleotide-binding</keyword>
<name>A0ABQ4N199_9BACL</name>
<accession>A0ABQ4N199</accession>
<feature type="domain" description="Carbohydrate kinase FGGY N-terminal" evidence="8">
    <location>
        <begin position="4"/>
        <end position="245"/>
    </location>
</feature>